<dbReference type="GeneTree" id="ENSGT00940000154669"/>
<sequence length="608" mass="70489">MEKKKEREAKSLGVSSEDYVHLENLLALLDECPPDSANFSKRFKQKTKFTPPFSDFSNLEVFVNLVTSEIESIQNKDLKWESNLSQSEQIALKELQDVCNIVIKQSDKGGNLVIMDRNDYIVMCMLHLNDKDGYRKLESDPTLLFIKNLETLLIQGVQLKLISDDNYKFLLPKYPTIPTLYCLPKIHKSLIAPPGRPIISGNNSLTERISEFVDCFLRPLVLDTPSYVRDTQHVLHKLSEIHIPPGTILVSLDVISLYNNIPHAVGLQATKYFLSGKYSEQETEFVLALLEYILNHNYFLFQNHFYLHTRGTAMGTSCAPSYANLYLAWWEKLMVFSTEMMRFTNYVIKWLHYIDDILFLWQGPIEMLNEWVALLNNNEIGLGLTLVVGGNTIEFLDLNIIINSDLELVTTLHRKPTSTNNFLNWSSHHPPNLKRGIPIGQYLRARRNCTSLQDFQLEANLLKDMFLSKGYPRKCLKRAYQRALSTPREELLTPKKRDDTTLIRFIANYDNGWSKVKTICEKYWPILHMEKSLEKVLPPTPSFTARRTKNLSDKLVHSFLQSDTNTRTWLQQPKGVYQCTHCKACKFVKKSQQFTSNITRRHYDIRQF</sequence>
<organism evidence="2 3">
    <name type="scientific">Leptobrachium leishanense</name>
    <name type="common">Leishan spiny toad</name>
    <dbReference type="NCBI Taxonomy" id="445787"/>
    <lineage>
        <taxon>Eukaryota</taxon>
        <taxon>Metazoa</taxon>
        <taxon>Chordata</taxon>
        <taxon>Craniata</taxon>
        <taxon>Vertebrata</taxon>
        <taxon>Euteleostomi</taxon>
        <taxon>Amphibia</taxon>
        <taxon>Batrachia</taxon>
        <taxon>Anura</taxon>
        <taxon>Pelobatoidea</taxon>
        <taxon>Megophryidae</taxon>
        <taxon>Leptobrachium</taxon>
    </lineage>
</organism>
<dbReference type="Ensembl" id="ENSLLET00000015092.1">
    <property type="protein sequence ID" value="ENSLLEP00000014524.1"/>
    <property type="gene ID" value="ENSLLEG00000009234.1"/>
</dbReference>
<dbReference type="InterPro" id="IPR058912">
    <property type="entry name" value="HTH_animal"/>
</dbReference>
<name>A0A8C5MH15_9ANUR</name>
<dbReference type="PANTHER" id="PTHR21301:SF13">
    <property type="match status" value="1"/>
</dbReference>
<evidence type="ECO:0000313" key="3">
    <source>
        <dbReference type="Proteomes" id="UP000694569"/>
    </source>
</evidence>
<accession>A0A8C5MH15</accession>
<keyword evidence="3" id="KW-1185">Reference proteome</keyword>
<dbReference type="AlphaFoldDB" id="A0A8C5MH15"/>
<dbReference type="PANTHER" id="PTHR21301">
    <property type="entry name" value="REVERSE TRANSCRIPTASE"/>
    <property type="match status" value="1"/>
</dbReference>
<protein>
    <recommendedName>
        <fullName evidence="1">Helix-turn-helix domain-containing protein</fullName>
    </recommendedName>
</protein>
<dbReference type="Pfam" id="PF26215">
    <property type="entry name" value="HTH_animal"/>
    <property type="match status" value="1"/>
</dbReference>
<dbReference type="OrthoDB" id="9908549at2759"/>
<evidence type="ECO:0000259" key="1">
    <source>
        <dbReference type="Pfam" id="PF26215"/>
    </source>
</evidence>
<reference evidence="2" key="1">
    <citation type="submission" date="2025-08" db="UniProtKB">
        <authorList>
            <consortium name="Ensembl"/>
        </authorList>
    </citation>
    <scope>IDENTIFICATION</scope>
</reference>
<evidence type="ECO:0000313" key="2">
    <source>
        <dbReference type="Ensembl" id="ENSLLEP00000014524.1"/>
    </source>
</evidence>
<proteinExistence type="predicted"/>
<reference evidence="2" key="2">
    <citation type="submission" date="2025-09" db="UniProtKB">
        <authorList>
            <consortium name="Ensembl"/>
        </authorList>
    </citation>
    <scope>IDENTIFICATION</scope>
</reference>
<feature type="domain" description="Helix-turn-helix" evidence="1">
    <location>
        <begin position="422"/>
        <end position="479"/>
    </location>
</feature>
<dbReference type="Proteomes" id="UP000694569">
    <property type="component" value="Unplaced"/>
</dbReference>